<dbReference type="Gene3D" id="3.50.50.60">
    <property type="entry name" value="FAD/NAD(P)-binding domain"/>
    <property type="match status" value="1"/>
</dbReference>
<dbReference type="Proteomes" id="UP001445076">
    <property type="component" value="Unassembled WGS sequence"/>
</dbReference>
<dbReference type="GO" id="GO:0016491">
    <property type="term" value="F:oxidoreductase activity"/>
    <property type="evidence" value="ECO:0007669"/>
    <property type="project" value="UniProtKB-KW"/>
</dbReference>
<feature type="compositionally biased region" description="Basic and acidic residues" evidence="4">
    <location>
        <begin position="60"/>
        <end position="69"/>
    </location>
</feature>
<dbReference type="GO" id="GO:0032981">
    <property type="term" value="P:mitochondrial respiratory chain complex I assembly"/>
    <property type="evidence" value="ECO:0007669"/>
    <property type="project" value="TreeGrafter"/>
</dbReference>
<dbReference type="SUPFAM" id="SSF51905">
    <property type="entry name" value="FAD/NAD(P)-binding domain"/>
    <property type="match status" value="1"/>
</dbReference>
<evidence type="ECO:0000256" key="4">
    <source>
        <dbReference type="SAM" id="MobiDB-lite"/>
    </source>
</evidence>
<reference evidence="6 7" key="1">
    <citation type="journal article" date="2024" name="BMC Genomics">
        <title>Genome assembly of redclaw crayfish (Cherax quadricarinatus) provides insights into its immune adaptation and hypoxia tolerance.</title>
        <authorList>
            <person name="Liu Z."/>
            <person name="Zheng J."/>
            <person name="Li H."/>
            <person name="Fang K."/>
            <person name="Wang S."/>
            <person name="He J."/>
            <person name="Zhou D."/>
            <person name="Weng S."/>
            <person name="Chi M."/>
            <person name="Gu Z."/>
            <person name="He J."/>
            <person name="Li F."/>
            <person name="Wang M."/>
        </authorList>
    </citation>
    <scope>NUCLEOTIDE SEQUENCE [LARGE SCALE GENOMIC DNA]</scope>
    <source>
        <strain evidence="6">ZL_2023a</strain>
    </source>
</reference>
<proteinExistence type="predicted"/>
<evidence type="ECO:0000313" key="7">
    <source>
        <dbReference type="Proteomes" id="UP001445076"/>
    </source>
</evidence>
<name>A0AAW0X7K7_CHEQU</name>
<organism evidence="6 7">
    <name type="scientific">Cherax quadricarinatus</name>
    <name type="common">Australian red claw crayfish</name>
    <dbReference type="NCBI Taxonomy" id="27406"/>
    <lineage>
        <taxon>Eukaryota</taxon>
        <taxon>Metazoa</taxon>
        <taxon>Ecdysozoa</taxon>
        <taxon>Arthropoda</taxon>
        <taxon>Crustacea</taxon>
        <taxon>Multicrustacea</taxon>
        <taxon>Malacostraca</taxon>
        <taxon>Eumalacostraca</taxon>
        <taxon>Eucarida</taxon>
        <taxon>Decapoda</taxon>
        <taxon>Pleocyemata</taxon>
        <taxon>Astacidea</taxon>
        <taxon>Parastacoidea</taxon>
        <taxon>Parastacidae</taxon>
        <taxon>Cherax</taxon>
    </lineage>
</organism>
<comment type="function">
    <text evidence="3">Required for the assembly of the mitochondrial membrane respiratory chain NADH dehydrogenase (Complex I). Involved in mid-late stages of complex I assembly.</text>
</comment>
<comment type="caution">
    <text evidence="6">The sequence shown here is derived from an EMBL/GenBank/DDBJ whole genome shotgun (WGS) entry which is preliminary data.</text>
</comment>
<feature type="region of interest" description="Disordered" evidence="4">
    <location>
        <begin position="40"/>
        <end position="85"/>
    </location>
</feature>
<dbReference type="FunFam" id="3.30.9.10:FF:000026">
    <property type="entry name" value="FAD-dependent oxidoreductase domain-containing protein 1"/>
    <property type="match status" value="1"/>
</dbReference>
<keyword evidence="7" id="KW-1185">Reference proteome</keyword>
<accession>A0AAW0X7K7</accession>
<sequence length="553" mass="62090">MFYVLRTCSRHPGKYRGAEWSQVWSTCSYGGRKWGRRGVTTSTRTFCPPQESQSSRKIQQNKEQERENQYENPYQSKKPEYQRDQYDNPWQRTVGILSNDIKNYFAGIRLMFRHISGLQGDPVPDQVPKLTWPSHCDVLVVGGGVMGSSIAYHLKERALQGLNVVVVEEDSCYKRASTGLSVGGIRQQFSVPENIQLSQYGVEFLRQSPKLLAIEGMDPPRVQFHPHGYLSLASEAGLNQLEENYKLQVEMGAKLKFMHAEELKNTFPWLNTDGIEAGVLGLENEGWFDPWDLLFSLRRKAISLGAQYVNGKVTGLKCKDLDDVILEVHYSSPIKNLNSAEVTLPNGEKRSITFAVLVIAAGAWSGEVGHLVGIGDGKGIMAVPIPVEPRKRYVYCVHAPEGPGLDAPLVIDPNGTYFRREGLGGLYLCGQSPEENDEPPIDDLEVDETFFMNNVWPTIANRVPSFENLKLKTSWAGYYDYNTFDQNGIIGLHPLFSNMFIATGFTGHGIQQAAGVGRAIMECILEGKYCTINLERFGFERILMNEPLFEKNI</sequence>
<dbReference type="Pfam" id="PF01266">
    <property type="entry name" value="DAO"/>
    <property type="match status" value="1"/>
</dbReference>
<dbReference type="Gene3D" id="3.30.9.10">
    <property type="entry name" value="D-Amino Acid Oxidase, subunit A, domain 2"/>
    <property type="match status" value="1"/>
</dbReference>
<evidence type="ECO:0000256" key="1">
    <source>
        <dbReference type="ARBA" id="ARBA00023002"/>
    </source>
</evidence>
<keyword evidence="1" id="KW-0560">Oxidoreductase</keyword>
<dbReference type="PANTHER" id="PTHR13847:SF287">
    <property type="entry name" value="FAD-DEPENDENT OXIDOREDUCTASE DOMAIN-CONTAINING PROTEIN 1"/>
    <property type="match status" value="1"/>
</dbReference>
<evidence type="ECO:0000259" key="5">
    <source>
        <dbReference type="Pfam" id="PF01266"/>
    </source>
</evidence>
<feature type="domain" description="FAD dependent oxidoreductase" evidence="5">
    <location>
        <begin position="137"/>
        <end position="521"/>
    </location>
</feature>
<protein>
    <recommendedName>
        <fullName evidence="2">FAD-dependent oxidoreductase domain-containing protein 1</fullName>
    </recommendedName>
</protein>
<feature type="non-terminal residue" evidence="6">
    <location>
        <position position="553"/>
    </location>
</feature>
<dbReference type="EMBL" id="JARKIK010000048">
    <property type="protein sequence ID" value="KAK8735171.1"/>
    <property type="molecule type" value="Genomic_DNA"/>
</dbReference>
<dbReference type="InterPro" id="IPR006076">
    <property type="entry name" value="FAD-dep_OxRdtase"/>
</dbReference>
<dbReference type="AlphaFoldDB" id="A0AAW0X7K7"/>
<feature type="compositionally biased region" description="Polar residues" evidence="4">
    <location>
        <begin position="40"/>
        <end position="58"/>
    </location>
</feature>
<gene>
    <name evidence="6" type="ORF">OTU49_005538</name>
</gene>
<dbReference type="GO" id="GO:0005739">
    <property type="term" value="C:mitochondrion"/>
    <property type="evidence" value="ECO:0007669"/>
    <property type="project" value="GOC"/>
</dbReference>
<dbReference type="PANTHER" id="PTHR13847">
    <property type="entry name" value="SARCOSINE DEHYDROGENASE-RELATED"/>
    <property type="match status" value="1"/>
</dbReference>
<dbReference type="InterPro" id="IPR036188">
    <property type="entry name" value="FAD/NAD-bd_sf"/>
</dbReference>
<evidence type="ECO:0000256" key="3">
    <source>
        <dbReference type="ARBA" id="ARBA00046185"/>
    </source>
</evidence>
<evidence type="ECO:0000313" key="6">
    <source>
        <dbReference type="EMBL" id="KAK8735171.1"/>
    </source>
</evidence>
<evidence type="ECO:0000256" key="2">
    <source>
        <dbReference type="ARBA" id="ARBA00039785"/>
    </source>
</evidence>